<dbReference type="PANTHER" id="PTHR43738">
    <property type="entry name" value="ABC TRANSPORTER, MEMBRANE PROTEIN"/>
    <property type="match status" value="1"/>
</dbReference>
<feature type="domain" description="ABC3 transporter permease C-terminal" evidence="8">
    <location>
        <begin position="297"/>
        <end position="414"/>
    </location>
</feature>
<evidence type="ECO:0000256" key="7">
    <source>
        <dbReference type="SAM" id="Phobius"/>
    </source>
</evidence>
<feature type="compositionally biased region" description="Basic and acidic residues" evidence="6">
    <location>
        <begin position="214"/>
        <end position="224"/>
    </location>
</feature>
<dbReference type="RefSeq" id="WP_254089004.1">
    <property type="nucleotide sequence ID" value="NZ_JAHESC010000004.1"/>
</dbReference>
<evidence type="ECO:0000256" key="2">
    <source>
        <dbReference type="ARBA" id="ARBA00022475"/>
    </source>
</evidence>
<comment type="caution">
    <text evidence="10">The sequence shown here is derived from an EMBL/GenBank/DDBJ whole genome shotgun (WGS) entry which is preliminary data.</text>
</comment>
<dbReference type="InterPro" id="IPR003838">
    <property type="entry name" value="ABC3_permease_C"/>
</dbReference>
<dbReference type="AlphaFoldDB" id="A0AAP2DAK7"/>
<keyword evidence="11" id="KW-1185">Reference proteome</keyword>
<comment type="subcellular location">
    <subcellularLocation>
        <location evidence="1">Cell membrane</location>
        <topology evidence="1">Multi-pass membrane protein</topology>
    </subcellularLocation>
</comment>
<name>A0AAP2DAK7_9BACT</name>
<keyword evidence="2" id="KW-1003">Cell membrane</keyword>
<feature type="transmembrane region" description="Helical" evidence="7">
    <location>
        <begin position="298"/>
        <end position="318"/>
    </location>
</feature>
<dbReference type="Pfam" id="PF02687">
    <property type="entry name" value="FtsX"/>
    <property type="match status" value="1"/>
</dbReference>
<evidence type="ECO:0000256" key="6">
    <source>
        <dbReference type="SAM" id="MobiDB-lite"/>
    </source>
</evidence>
<dbReference type="PANTHER" id="PTHR43738:SF2">
    <property type="entry name" value="ABC TRANSPORTER PERMEASE"/>
    <property type="match status" value="1"/>
</dbReference>
<evidence type="ECO:0000259" key="8">
    <source>
        <dbReference type="Pfam" id="PF02687"/>
    </source>
</evidence>
<evidence type="ECO:0000313" key="10">
    <source>
        <dbReference type="EMBL" id="MBT1685752.1"/>
    </source>
</evidence>
<protein>
    <submittedName>
        <fullName evidence="10">ABC transporter permease</fullName>
    </submittedName>
</protein>
<feature type="domain" description="MacB-like periplasmic core" evidence="9">
    <location>
        <begin position="18"/>
        <end position="199"/>
    </location>
</feature>
<evidence type="ECO:0000313" key="11">
    <source>
        <dbReference type="Proteomes" id="UP001319180"/>
    </source>
</evidence>
<dbReference type="InterPro" id="IPR051125">
    <property type="entry name" value="ABC-4/HrtB_transporter"/>
</dbReference>
<dbReference type="Pfam" id="PF12704">
    <property type="entry name" value="MacB_PCD"/>
    <property type="match status" value="1"/>
</dbReference>
<evidence type="ECO:0000256" key="5">
    <source>
        <dbReference type="ARBA" id="ARBA00023136"/>
    </source>
</evidence>
<keyword evidence="3 7" id="KW-0812">Transmembrane</keyword>
<evidence type="ECO:0000259" key="9">
    <source>
        <dbReference type="Pfam" id="PF12704"/>
    </source>
</evidence>
<keyword evidence="4 7" id="KW-1133">Transmembrane helix</keyword>
<feature type="region of interest" description="Disordered" evidence="6">
    <location>
        <begin position="204"/>
        <end position="234"/>
    </location>
</feature>
<gene>
    <name evidence="10" type="ORF">KK078_04255</name>
</gene>
<feature type="transmembrane region" description="Helical" evidence="7">
    <location>
        <begin position="20"/>
        <end position="38"/>
    </location>
</feature>
<feature type="transmembrane region" description="Helical" evidence="7">
    <location>
        <begin position="390"/>
        <end position="409"/>
    </location>
</feature>
<dbReference type="GO" id="GO:0005886">
    <property type="term" value="C:plasma membrane"/>
    <property type="evidence" value="ECO:0007669"/>
    <property type="project" value="UniProtKB-SubCell"/>
</dbReference>
<proteinExistence type="predicted"/>
<feature type="transmembrane region" description="Helical" evidence="7">
    <location>
        <begin position="338"/>
        <end position="370"/>
    </location>
</feature>
<dbReference type="EMBL" id="JAHESC010000004">
    <property type="protein sequence ID" value="MBT1685752.1"/>
    <property type="molecule type" value="Genomic_DNA"/>
</dbReference>
<sequence>MSLLTLVWNYLKARPLNTAINILLLSLGIAVITILLLFSQQLEKKITENAKGIDLVVGAKGSPLQIILCNIFHIDFPTGNIKLFEAERIAKNRLVKKAIPLALGDSYNTYRIIGTNRAYAELYHGELAAGAWWNEDLQVTLGAKVAELTRLKLGDHFASAHGLSEGGHAHEEHQYVVVGILKPSNSVLDNVILTNIESVWKVHEEHGEEEEDGHETHGEEEHAHGTTFIPSPLIPTVAKGDSTKEITAMLLQYRSPMGAIQLPRIVNAQSSLQAASPAFETARLFSILGVGVDILMGFAYVLIIISGLSIFIALYNSLKERRYDLAIMRSMGATRTKVFISILLEGGFLTLAGSVLGLLAGHGAVMLLAGMAEQAQRTGISGWVFYPQEWIILVGSLLLGLVCAMIPAIQAYRTDISKVLAGH</sequence>
<keyword evidence="5 7" id="KW-0472">Membrane</keyword>
<dbReference type="Proteomes" id="UP001319180">
    <property type="component" value="Unassembled WGS sequence"/>
</dbReference>
<organism evidence="10 11">
    <name type="scientific">Dawidia soli</name>
    <dbReference type="NCBI Taxonomy" id="2782352"/>
    <lineage>
        <taxon>Bacteria</taxon>
        <taxon>Pseudomonadati</taxon>
        <taxon>Bacteroidota</taxon>
        <taxon>Cytophagia</taxon>
        <taxon>Cytophagales</taxon>
        <taxon>Chryseotaleaceae</taxon>
        <taxon>Dawidia</taxon>
    </lineage>
</organism>
<reference evidence="10 11" key="1">
    <citation type="submission" date="2021-05" db="EMBL/GenBank/DDBJ databases">
        <title>A Polyphasic approach of four new species of the genus Ohtaekwangia: Ohtaekwangia histidinii sp. nov., Ohtaekwangia cretensis sp. nov., Ohtaekwangia indiensis sp. nov., Ohtaekwangia reichenbachii sp. nov. from diverse environment.</title>
        <authorList>
            <person name="Octaviana S."/>
        </authorList>
    </citation>
    <scope>NUCLEOTIDE SEQUENCE [LARGE SCALE GENOMIC DNA]</scope>
    <source>
        <strain evidence="10 11">PWU37</strain>
    </source>
</reference>
<evidence type="ECO:0000256" key="1">
    <source>
        <dbReference type="ARBA" id="ARBA00004651"/>
    </source>
</evidence>
<evidence type="ECO:0000256" key="3">
    <source>
        <dbReference type="ARBA" id="ARBA00022692"/>
    </source>
</evidence>
<accession>A0AAP2DAK7</accession>
<evidence type="ECO:0000256" key="4">
    <source>
        <dbReference type="ARBA" id="ARBA00022989"/>
    </source>
</evidence>
<dbReference type="InterPro" id="IPR025857">
    <property type="entry name" value="MacB_PCD"/>
</dbReference>